<dbReference type="Proteomes" id="UP000753256">
    <property type="component" value="Unassembled WGS sequence"/>
</dbReference>
<evidence type="ECO:0000259" key="3">
    <source>
        <dbReference type="Pfam" id="PF14018"/>
    </source>
</evidence>
<dbReference type="Pfam" id="PF14018">
    <property type="entry name" value="DUF4234"/>
    <property type="match status" value="1"/>
</dbReference>
<keyword evidence="1" id="KW-1133">Transmembrane helix</keyword>
<evidence type="ECO:0000259" key="2">
    <source>
        <dbReference type="Pfam" id="PF13240"/>
    </source>
</evidence>
<feature type="domain" description="Zinc-ribbon" evidence="2">
    <location>
        <begin position="2"/>
        <end position="24"/>
    </location>
</feature>
<dbReference type="EMBL" id="DYUZ01000007">
    <property type="protein sequence ID" value="HJG36571.1"/>
    <property type="molecule type" value="Genomic_DNA"/>
</dbReference>
<feature type="transmembrane region" description="Helical" evidence="1">
    <location>
        <begin position="74"/>
        <end position="94"/>
    </location>
</feature>
<evidence type="ECO:0000313" key="4">
    <source>
        <dbReference type="EMBL" id="HJG36571.1"/>
    </source>
</evidence>
<feature type="transmembrane region" description="Helical" evidence="1">
    <location>
        <begin position="114"/>
        <end position="134"/>
    </location>
</feature>
<dbReference type="InterPro" id="IPR026870">
    <property type="entry name" value="Zinc_ribbon_dom"/>
</dbReference>
<gene>
    <name evidence="4" type="ORF">K8V70_01720</name>
</gene>
<accession>A0A921LSW0</accession>
<feature type="transmembrane region" description="Helical" evidence="1">
    <location>
        <begin position="159"/>
        <end position="181"/>
    </location>
</feature>
<keyword evidence="1" id="KW-0812">Transmembrane</keyword>
<name>A0A921LSW0_9ACTN</name>
<dbReference type="RefSeq" id="WP_273188801.1">
    <property type="nucleotide sequence ID" value="NZ_DYUZ01000007.1"/>
</dbReference>
<proteinExistence type="predicted"/>
<keyword evidence="1" id="KW-0472">Membrane</keyword>
<evidence type="ECO:0000256" key="1">
    <source>
        <dbReference type="SAM" id="Phobius"/>
    </source>
</evidence>
<comment type="caution">
    <text evidence="4">The sequence shown here is derived from an EMBL/GenBank/DDBJ whole genome shotgun (WGS) entry which is preliminary data.</text>
</comment>
<dbReference type="AlphaFoldDB" id="A0A921LSW0"/>
<dbReference type="InterPro" id="IPR025328">
    <property type="entry name" value="DUF4234"/>
</dbReference>
<reference evidence="4" key="1">
    <citation type="journal article" date="2021" name="PeerJ">
        <title>Extensive microbial diversity within the chicken gut microbiome revealed by metagenomics and culture.</title>
        <authorList>
            <person name="Gilroy R."/>
            <person name="Ravi A."/>
            <person name="Getino M."/>
            <person name="Pursley I."/>
            <person name="Horton D.L."/>
            <person name="Alikhan N.F."/>
            <person name="Baker D."/>
            <person name="Gharbi K."/>
            <person name="Hall N."/>
            <person name="Watson M."/>
            <person name="Adriaenssens E.M."/>
            <person name="Foster-Nyarko E."/>
            <person name="Jarju S."/>
            <person name="Secka A."/>
            <person name="Antonio M."/>
            <person name="Oren A."/>
            <person name="Chaudhuri R.R."/>
            <person name="La Ragione R."/>
            <person name="Hildebrand F."/>
            <person name="Pallen M.J."/>
        </authorList>
    </citation>
    <scope>NUCLEOTIDE SEQUENCE</scope>
    <source>
        <strain evidence="4">ChiHjej13B12-9602</strain>
    </source>
</reference>
<sequence>MFCSSCGKQIPDGSAFCPLCGAKLQAPVGGAAPTYAQQAQQTYGSPLTGGAIYSPGTQPGAPNGGGYIQTDRSLLVYIILSFITCGIYGFYFIYTIARDMNIMCSGDGDSTPGLGAYIALSIVTCGIYNLWWVYKIGNRLAFNGPRYGLQFQENGTTVLMWYIIGIILCGLGPWIGMYIIIKNTNAMAAAYNNCIAR</sequence>
<dbReference type="Pfam" id="PF13240">
    <property type="entry name" value="Zn_Ribbon_1"/>
    <property type="match status" value="1"/>
</dbReference>
<protein>
    <submittedName>
        <fullName evidence="4">DUF4234 domain-containing protein</fullName>
    </submittedName>
</protein>
<feature type="domain" description="DUF4234" evidence="3">
    <location>
        <begin position="72"/>
        <end position="141"/>
    </location>
</feature>
<evidence type="ECO:0000313" key="5">
    <source>
        <dbReference type="Proteomes" id="UP000753256"/>
    </source>
</evidence>
<organism evidence="4 5">
    <name type="scientific">Enorma phocaeensis</name>
    <dbReference type="NCBI Taxonomy" id="1871019"/>
    <lineage>
        <taxon>Bacteria</taxon>
        <taxon>Bacillati</taxon>
        <taxon>Actinomycetota</taxon>
        <taxon>Coriobacteriia</taxon>
        <taxon>Coriobacteriales</taxon>
        <taxon>Coriobacteriaceae</taxon>
        <taxon>Enorma</taxon>
    </lineage>
</organism>
<reference evidence="4" key="2">
    <citation type="submission" date="2021-09" db="EMBL/GenBank/DDBJ databases">
        <authorList>
            <person name="Gilroy R."/>
        </authorList>
    </citation>
    <scope>NUCLEOTIDE SEQUENCE</scope>
    <source>
        <strain evidence="4">ChiHjej13B12-9602</strain>
    </source>
</reference>